<dbReference type="PANTHER" id="PTHR14773">
    <property type="entry name" value="WD REPEAT-CONTAINING PROTEIN 76"/>
    <property type="match status" value="1"/>
</dbReference>
<evidence type="ECO:0000256" key="3">
    <source>
        <dbReference type="ARBA" id="ARBA00022574"/>
    </source>
</evidence>
<comment type="function">
    <text evidence="8">DNA-binding protein that binds to both single- and double-stranded DNA. Binds preferentially to UV-damaged DNA. May be involved in DNA-metabolic processes.</text>
</comment>
<keyword evidence="11" id="KW-1185">Reference proteome</keyword>
<dbReference type="Gene3D" id="2.130.10.10">
    <property type="entry name" value="YVTN repeat-like/Quinoprotein amine dehydrogenase"/>
    <property type="match status" value="2"/>
</dbReference>
<feature type="repeat" description="WD" evidence="7">
    <location>
        <begin position="425"/>
        <end position="466"/>
    </location>
</feature>
<dbReference type="AlphaFoldDB" id="A0A067TEK5"/>
<organism evidence="10 11">
    <name type="scientific">Galerina marginata (strain CBS 339.88)</name>
    <dbReference type="NCBI Taxonomy" id="685588"/>
    <lineage>
        <taxon>Eukaryota</taxon>
        <taxon>Fungi</taxon>
        <taxon>Dikarya</taxon>
        <taxon>Basidiomycota</taxon>
        <taxon>Agaricomycotina</taxon>
        <taxon>Agaricomycetes</taxon>
        <taxon>Agaricomycetidae</taxon>
        <taxon>Agaricales</taxon>
        <taxon>Agaricineae</taxon>
        <taxon>Strophariaceae</taxon>
        <taxon>Galerina</taxon>
    </lineage>
</organism>
<evidence type="ECO:0000256" key="7">
    <source>
        <dbReference type="PROSITE-ProRule" id="PRU00221"/>
    </source>
</evidence>
<feature type="compositionally biased region" description="Basic and acidic residues" evidence="9">
    <location>
        <begin position="82"/>
        <end position="111"/>
    </location>
</feature>
<name>A0A067TEK5_GALM3</name>
<feature type="compositionally biased region" description="Basic and acidic residues" evidence="9">
    <location>
        <begin position="53"/>
        <end position="64"/>
    </location>
</feature>
<evidence type="ECO:0000256" key="8">
    <source>
        <dbReference type="RuleBase" id="RU365004"/>
    </source>
</evidence>
<reference evidence="11" key="1">
    <citation type="journal article" date="2014" name="Proc. Natl. Acad. Sci. U.S.A.">
        <title>Extensive sampling of basidiomycete genomes demonstrates inadequacy of the white-rot/brown-rot paradigm for wood decay fungi.</title>
        <authorList>
            <person name="Riley R."/>
            <person name="Salamov A.A."/>
            <person name="Brown D.W."/>
            <person name="Nagy L.G."/>
            <person name="Floudas D."/>
            <person name="Held B.W."/>
            <person name="Levasseur A."/>
            <person name="Lombard V."/>
            <person name="Morin E."/>
            <person name="Otillar R."/>
            <person name="Lindquist E.A."/>
            <person name="Sun H."/>
            <person name="LaButti K.M."/>
            <person name="Schmutz J."/>
            <person name="Jabbour D."/>
            <person name="Luo H."/>
            <person name="Baker S.E."/>
            <person name="Pisabarro A.G."/>
            <person name="Walton J.D."/>
            <person name="Blanchette R.A."/>
            <person name="Henrissat B."/>
            <person name="Martin F."/>
            <person name="Cullen D."/>
            <person name="Hibbett D.S."/>
            <person name="Grigoriev I.V."/>
        </authorList>
    </citation>
    <scope>NUCLEOTIDE SEQUENCE [LARGE SCALE GENOMIC DNA]</scope>
    <source>
        <strain evidence="11">CBS 339.88</strain>
    </source>
</reference>
<dbReference type="PANTHER" id="PTHR14773:SF0">
    <property type="entry name" value="WD REPEAT-CONTAINING PROTEIN 76"/>
    <property type="match status" value="1"/>
</dbReference>
<keyword evidence="4" id="KW-0677">Repeat</keyword>
<dbReference type="GO" id="GO:2000001">
    <property type="term" value="P:regulation of DNA damage checkpoint"/>
    <property type="evidence" value="ECO:0007669"/>
    <property type="project" value="TreeGrafter"/>
</dbReference>
<feature type="region of interest" description="Disordered" evidence="9">
    <location>
        <begin position="226"/>
        <end position="245"/>
    </location>
</feature>
<dbReference type="Pfam" id="PF00400">
    <property type="entry name" value="WD40"/>
    <property type="match status" value="2"/>
</dbReference>
<evidence type="ECO:0000256" key="4">
    <source>
        <dbReference type="ARBA" id="ARBA00022737"/>
    </source>
</evidence>
<dbReference type="InterPro" id="IPR036322">
    <property type="entry name" value="WD40_repeat_dom_sf"/>
</dbReference>
<dbReference type="InterPro" id="IPR015943">
    <property type="entry name" value="WD40/YVTN_repeat-like_dom_sf"/>
</dbReference>
<dbReference type="InterPro" id="IPR050853">
    <property type="entry name" value="WD_repeat_DNA-damage-binding"/>
</dbReference>
<keyword evidence="3 7" id="KW-0853">WD repeat</keyword>
<keyword evidence="5 8" id="KW-0227">DNA damage</keyword>
<dbReference type="SUPFAM" id="SSF50978">
    <property type="entry name" value="WD40 repeat-like"/>
    <property type="match status" value="1"/>
</dbReference>
<sequence length="571" mass="64273">MPAKSQYELEREANIAKNRALFEDLGLKDAVKSLGGPSSKAKAAAKPVKPKREKREREEVDVPRRQSRRLLGKLSTDPNETPEERKLREEEQQKELEKQEEARLDAEEKARAAKRPRHDILNFKTLAEADEPQELAKLSITMQDVVQASTPRRVGDPEAFTFQEEKRHKAAVQELREKVQNLKVISRAKVTTNRIYCAAYHPEVTKDLIFFGDKHGQLGIWDARAPPDEEADEDEDSAPENREGGKYWRLQVHWPATSKSSISSIKFDPIDSHNLYTSSYDCTIRSLSFVSGTSTEIYGTQDGVLISSLDLPPTGQEMWVSDGAGGVTHLDLRQDKSKARRYELSDHKIGSVSVNPTRPNFILTASNSRFIKIWDARKLYNIPVELLGEQPEANVDSARELLDFDATIVNEHIDSKAGNGAFRGEFKHEKSASSAYWDPSGRQIVSTSYDDTIRIWDIDSPAFETNKPFPNVKPFCRIRHNCQTGKWLTILRAQWSPNPDAYPHFTVGNMDHSLDIYSSKGDLITQLSDRTMISAVQAVTCSHPSILERAASGNASGRCVLWAPESLSMDL</sequence>
<feature type="compositionally biased region" description="Acidic residues" evidence="9">
    <location>
        <begin position="228"/>
        <end position="238"/>
    </location>
</feature>
<dbReference type="InterPro" id="IPR001680">
    <property type="entry name" value="WD40_rpt"/>
</dbReference>
<evidence type="ECO:0000313" key="10">
    <source>
        <dbReference type="EMBL" id="KDR81655.1"/>
    </source>
</evidence>
<dbReference type="PROSITE" id="PS50294">
    <property type="entry name" value="WD_REPEATS_REGION"/>
    <property type="match status" value="1"/>
</dbReference>
<keyword evidence="6 8" id="KW-0238">DNA-binding</keyword>
<dbReference type="PROSITE" id="PS00678">
    <property type="entry name" value="WD_REPEATS_1"/>
    <property type="match status" value="1"/>
</dbReference>
<evidence type="ECO:0000256" key="5">
    <source>
        <dbReference type="ARBA" id="ARBA00022763"/>
    </source>
</evidence>
<dbReference type="InterPro" id="IPR019775">
    <property type="entry name" value="WD40_repeat_CS"/>
</dbReference>
<comment type="similarity">
    <text evidence="1 8">Belongs to the WD repeat DDB2/WDR76 family.</text>
</comment>
<dbReference type="EMBL" id="KL142370">
    <property type="protein sequence ID" value="KDR81655.1"/>
    <property type="molecule type" value="Genomic_DNA"/>
</dbReference>
<dbReference type="OrthoDB" id="9890280at2759"/>
<evidence type="ECO:0000256" key="1">
    <source>
        <dbReference type="ARBA" id="ARBA00005434"/>
    </source>
</evidence>
<dbReference type="SMART" id="SM00320">
    <property type="entry name" value="WD40"/>
    <property type="match status" value="4"/>
</dbReference>
<evidence type="ECO:0000256" key="6">
    <source>
        <dbReference type="ARBA" id="ARBA00023125"/>
    </source>
</evidence>
<proteinExistence type="inferred from homology"/>
<dbReference type="STRING" id="685588.A0A067TEK5"/>
<evidence type="ECO:0000256" key="2">
    <source>
        <dbReference type="ARBA" id="ARBA00021132"/>
    </source>
</evidence>
<dbReference type="HOGENOM" id="CLU_017019_1_0_1"/>
<protein>
    <recommendedName>
        <fullName evidence="2 8">DNA damage-binding protein CMR1</fullName>
    </recommendedName>
</protein>
<dbReference type="Proteomes" id="UP000027222">
    <property type="component" value="Unassembled WGS sequence"/>
</dbReference>
<accession>A0A067TEK5</accession>
<dbReference type="GO" id="GO:0003677">
    <property type="term" value="F:DNA binding"/>
    <property type="evidence" value="ECO:0007669"/>
    <property type="project" value="UniProtKB-UniRule"/>
</dbReference>
<dbReference type="PROSITE" id="PS50082">
    <property type="entry name" value="WD_REPEATS_2"/>
    <property type="match status" value="1"/>
</dbReference>
<gene>
    <name evidence="10" type="ORF">GALMADRAFT_239741</name>
</gene>
<feature type="region of interest" description="Disordered" evidence="9">
    <location>
        <begin position="30"/>
        <end position="116"/>
    </location>
</feature>
<evidence type="ECO:0000256" key="9">
    <source>
        <dbReference type="SAM" id="MobiDB-lite"/>
    </source>
</evidence>
<evidence type="ECO:0000313" key="11">
    <source>
        <dbReference type="Proteomes" id="UP000027222"/>
    </source>
</evidence>
<dbReference type="GO" id="GO:0006974">
    <property type="term" value="P:DNA damage response"/>
    <property type="evidence" value="ECO:0007669"/>
    <property type="project" value="UniProtKB-KW"/>
</dbReference>
<dbReference type="GO" id="GO:0005634">
    <property type="term" value="C:nucleus"/>
    <property type="evidence" value="ECO:0007669"/>
    <property type="project" value="TreeGrafter"/>
</dbReference>